<organism evidence="8 9">
    <name type="scientific">Stephanodiscus triporus</name>
    <dbReference type="NCBI Taxonomy" id="2934178"/>
    <lineage>
        <taxon>Eukaryota</taxon>
        <taxon>Sar</taxon>
        <taxon>Stramenopiles</taxon>
        <taxon>Ochrophyta</taxon>
        <taxon>Bacillariophyta</taxon>
        <taxon>Coscinodiscophyceae</taxon>
        <taxon>Thalassiosirophycidae</taxon>
        <taxon>Stephanodiscales</taxon>
        <taxon>Stephanodiscaceae</taxon>
        <taxon>Stephanodiscus</taxon>
    </lineage>
</organism>
<evidence type="ECO:0000256" key="3">
    <source>
        <dbReference type="ARBA" id="ARBA00022801"/>
    </source>
</evidence>
<feature type="signal peptide" evidence="6">
    <location>
        <begin position="1"/>
        <end position="16"/>
    </location>
</feature>
<dbReference type="Gene3D" id="3.90.226.10">
    <property type="entry name" value="2-enoyl-CoA Hydratase, Chain A, domain 1"/>
    <property type="match status" value="1"/>
</dbReference>
<evidence type="ECO:0000256" key="4">
    <source>
        <dbReference type="ARBA" id="ARBA00022825"/>
    </source>
</evidence>
<evidence type="ECO:0000313" key="9">
    <source>
        <dbReference type="Proteomes" id="UP001530315"/>
    </source>
</evidence>
<dbReference type="AlphaFoldDB" id="A0ABD3Q3D6"/>
<dbReference type="Gene3D" id="6.20.330.10">
    <property type="match status" value="1"/>
</dbReference>
<feature type="compositionally biased region" description="Polar residues" evidence="5">
    <location>
        <begin position="150"/>
        <end position="159"/>
    </location>
</feature>
<name>A0ABD3Q3D6_9STRA</name>
<evidence type="ECO:0000313" key="8">
    <source>
        <dbReference type="EMBL" id="KAL3794718.1"/>
    </source>
</evidence>
<dbReference type="CDD" id="cd07023">
    <property type="entry name" value="S49_Sppa_N_C"/>
    <property type="match status" value="1"/>
</dbReference>
<dbReference type="Pfam" id="PF01343">
    <property type="entry name" value="Peptidase_S49"/>
    <property type="match status" value="1"/>
</dbReference>
<dbReference type="InterPro" id="IPR029045">
    <property type="entry name" value="ClpP/crotonase-like_dom_sf"/>
</dbReference>
<dbReference type="GO" id="GO:0008236">
    <property type="term" value="F:serine-type peptidase activity"/>
    <property type="evidence" value="ECO:0007669"/>
    <property type="project" value="UniProtKB-KW"/>
</dbReference>
<sequence>MRRLFMVVGLLSICRAKIIPLASTVTAGGLVASDRSSNTTGIGNGKGVAKSKGKERKPSLSIPKLWGRQQTKKESESKAGGDKAGIGNDIDTAGGKSATKLAEGGIEDKGVTSTSDIDGNAETTEIDDKSQSESTENDEVKEVERRQAETKPTNQTQTRPDIVYMNIAPPTGPMVIPRPMYPYMPMPQQPPPNNKSSSLLSSILSALLPRPPNMPPVSPYGPPQPSSPYAPGGNNAIISLILRLALISLGTLLLDVLGLGSHSDAFIPTPAQHYTFERVNDRYRRDRSALSQALESPPPGIGKHRWRRVFWRRRREVMSSLALAEELSVSVDESPTLENGALYNRTVIIVDMKPDSRVGNGIAEHLKDTVSFIIEQHRDYVDKQSHAEKAYSFNRKLPSFFLPRSSSATSPSHNHRTPNGMRPALGGELEVVLFLDSPGGTVQDYGLASSQLARLRNEPQITLSVCVDRVAASGGYMMACQATPGHLFAAPFAMVGSIGVLMETVNVNEVLKRYGVKALVIKAGKNKAPLKTLGEVTSEELQMAQDDADVIHEAFQQWVMESRPNVAVSQDWIEKVCTGAVFLGKEACALGLVDRVLTSDEYVAERIAAGDRVLRLLPYKGPQFGGLKISPLDLLLSSMDAEGRLKIREKARALGMRVIRCAAPWFRVGAAVGVLNHLASLQSPYQRYTWAA</sequence>
<feature type="compositionally biased region" description="Basic and acidic residues" evidence="5">
    <location>
        <begin position="71"/>
        <end position="81"/>
    </location>
</feature>
<keyword evidence="9" id="KW-1185">Reference proteome</keyword>
<dbReference type="Proteomes" id="UP001530315">
    <property type="component" value="Unassembled WGS sequence"/>
</dbReference>
<evidence type="ECO:0000256" key="1">
    <source>
        <dbReference type="ARBA" id="ARBA00008683"/>
    </source>
</evidence>
<feature type="domain" description="Peptidase S49" evidence="7">
    <location>
        <begin position="462"/>
        <end position="605"/>
    </location>
</feature>
<feature type="compositionally biased region" description="Basic and acidic residues" evidence="5">
    <location>
        <begin position="138"/>
        <end position="149"/>
    </location>
</feature>
<evidence type="ECO:0000256" key="5">
    <source>
        <dbReference type="SAM" id="MobiDB-lite"/>
    </source>
</evidence>
<accession>A0ABD3Q3D6</accession>
<dbReference type="PANTHER" id="PTHR42987:SF4">
    <property type="entry name" value="PROTEASE SOHB-RELATED"/>
    <property type="match status" value="1"/>
</dbReference>
<dbReference type="EMBL" id="JALLAZ020000455">
    <property type="protein sequence ID" value="KAL3794718.1"/>
    <property type="molecule type" value="Genomic_DNA"/>
</dbReference>
<proteinExistence type="inferred from homology"/>
<protein>
    <recommendedName>
        <fullName evidence="7">Peptidase S49 domain-containing protein</fullName>
    </recommendedName>
</protein>
<gene>
    <name evidence="8" type="ORF">ACHAW5_003727</name>
</gene>
<feature type="region of interest" description="Disordered" evidence="5">
    <location>
        <begin position="32"/>
        <end position="160"/>
    </location>
</feature>
<evidence type="ECO:0000256" key="2">
    <source>
        <dbReference type="ARBA" id="ARBA00022670"/>
    </source>
</evidence>
<comment type="caution">
    <text evidence="8">The sequence shown here is derived from an EMBL/GenBank/DDBJ whole genome shotgun (WGS) entry which is preliminary data.</text>
</comment>
<keyword evidence="6" id="KW-0732">Signal</keyword>
<dbReference type="InterPro" id="IPR002142">
    <property type="entry name" value="Peptidase_S49"/>
</dbReference>
<feature type="compositionally biased region" description="Polar residues" evidence="5">
    <location>
        <begin position="111"/>
        <end position="123"/>
    </location>
</feature>
<dbReference type="GO" id="GO:0006508">
    <property type="term" value="P:proteolysis"/>
    <property type="evidence" value="ECO:0007669"/>
    <property type="project" value="UniProtKB-KW"/>
</dbReference>
<comment type="similarity">
    <text evidence="1">Belongs to the peptidase S49 family.</text>
</comment>
<dbReference type="PANTHER" id="PTHR42987">
    <property type="entry name" value="PEPTIDASE S49"/>
    <property type="match status" value="1"/>
</dbReference>
<dbReference type="InterPro" id="IPR047272">
    <property type="entry name" value="S49_SppA_C"/>
</dbReference>
<dbReference type="SUPFAM" id="SSF52096">
    <property type="entry name" value="ClpP/crotonase"/>
    <property type="match status" value="1"/>
</dbReference>
<keyword evidence="3" id="KW-0378">Hydrolase</keyword>
<feature type="chain" id="PRO_5044859168" description="Peptidase S49 domain-containing protein" evidence="6">
    <location>
        <begin position="17"/>
        <end position="692"/>
    </location>
</feature>
<keyword evidence="2" id="KW-0645">Protease</keyword>
<keyword evidence="4" id="KW-0720">Serine protease</keyword>
<reference evidence="8 9" key="1">
    <citation type="submission" date="2024-10" db="EMBL/GenBank/DDBJ databases">
        <title>Updated reference genomes for cyclostephanoid diatoms.</title>
        <authorList>
            <person name="Roberts W.R."/>
            <person name="Alverson A.J."/>
        </authorList>
    </citation>
    <scope>NUCLEOTIDE SEQUENCE [LARGE SCALE GENOMIC DNA]</scope>
    <source>
        <strain evidence="8 9">AJA276-08</strain>
    </source>
</reference>
<evidence type="ECO:0000259" key="7">
    <source>
        <dbReference type="Pfam" id="PF01343"/>
    </source>
</evidence>
<evidence type="ECO:0000256" key="6">
    <source>
        <dbReference type="SAM" id="SignalP"/>
    </source>
</evidence>